<dbReference type="EMBL" id="JBHTIS010000121">
    <property type="protein sequence ID" value="MFD1044768.1"/>
    <property type="molecule type" value="Genomic_DNA"/>
</dbReference>
<sequence length="55" mass="6149">MHPAPGTPPRTRTFDDSVRTHVEQTLSEYLAAKQSTMASLTQELFLCHYGDEVPS</sequence>
<reference evidence="2" key="1">
    <citation type="journal article" date="2019" name="Int. J. Syst. Evol. Microbiol.">
        <title>The Global Catalogue of Microorganisms (GCM) 10K type strain sequencing project: providing services to taxonomists for standard genome sequencing and annotation.</title>
        <authorList>
            <consortium name="The Broad Institute Genomics Platform"/>
            <consortium name="The Broad Institute Genome Sequencing Center for Infectious Disease"/>
            <person name="Wu L."/>
            <person name="Ma J."/>
        </authorList>
    </citation>
    <scope>NUCLEOTIDE SEQUENCE [LARGE SCALE GENOMIC DNA]</scope>
    <source>
        <strain evidence="2">JCM 31486</strain>
    </source>
</reference>
<evidence type="ECO:0000313" key="2">
    <source>
        <dbReference type="Proteomes" id="UP001597045"/>
    </source>
</evidence>
<keyword evidence="2" id="KW-1185">Reference proteome</keyword>
<name>A0ABW3M2A5_9PSEU</name>
<accession>A0ABW3M2A5</accession>
<dbReference type="Proteomes" id="UP001597045">
    <property type="component" value="Unassembled WGS sequence"/>
</dbReference>
<evidence type="ECO:0000313" key="1">
    <source>
        <dbReference type="EMBL" id="MFD1044768.1"/>
    </source>
</evidence>
<proteinExistence type="predicted"/>
<organism evidence="1 2">
    <name type="scientific">Kibdelosporangium lantanae</name>
    <dbReference type="NCBI Taxonomy" id="1497396"/>
    <lineage>
        <taxon>Bacteria</taxon>
        <taxon>Bacillati</taxon>
        <taxon>Actinomycetota</taxon>
        <taxon>Actinomycetes</taxon>
        <taxon>Pseudonocardiales</taxon>
        <taxon>Pseudonocardiaceae</taxon>
        <taxon>Kibdelosporangium</taxon>
    </lineage>
</organism>
<gene>
    <name evidence="1" type="ORF">ACFQ1S_03735</name>
</gene>
<protein>
    <submittedName>
        <fullName evidence="1">Uncharacterized protein</fullName>
    </submittedName>
</protein>
<comment type="caution">
    <text evidence="1">The sequence shown here is derived from an EMBL/GenBank/DDBJ whole genome shotgun (WGS) entry which is preliminary data.</text>
</comment>